<dbReference type="AlphaFoldDB" id="A0AAW2C069"/>
<sequence>MAEGEASLSMMIHISANPSPFEQAEAHLVETMFYDEWAPSGESSFSKPTGTFVPKWEDIQEDLEPNLRELLMRKRKRKEAPTPEHGNMPRCVWV</sequence>
<feature type="region of interest" description="Disordered" evidence="1">
    <location>
        <begin position="74"/>
        <end position="94"/>
    </location>
</feature>
<protein>
    <submittedName>
        <fullName evidence="2">Uncharacterized protein</fullName>
    </submittedName>
</protein>
<evidence type="ECO:0000256" key="1">
    <source>
        <dbReference type="SAM" id="MobiDB-lite"/>
    </source>
</evidence>
<dbReference type="Proteomes" id="UP001459277">
    <property type="component" value="Unassembled WGS sequence"/>
</dbReference>
<reference evidence="2 3" key="1">
    <citation type="submission" date="2024-01" db="EMBL/GenBank/DDBJ databases">
        <title>A telomere-to-telomere, gap-free genome of sweet tea (Lithocarpus litseifolius).</title>
        <authorList>
            <person name="Zhou J."/>
        </authorList>
    </citation>
    <scope>NUCLEOTIDE SEQUENCE [LARGE SCALE GENOMIC DNA]</scope>
    <source>
        <strain evidence="2">Zhou-2022a</strain>
        <tissue evidence="2">Leaf</tissue>
    </source>
</reference>
<organism evidence="2 3">
    <name type="scientific">Lithocarpus litseifolius</name>
    <dbReference type="NCBI Taxonomy" id="425828"/>
    <lineage>
        <taxon>Eukaryota</taxon>
        <taxon>Viridiplantae</taxon>
        <taxon>Streptophyta</taxon>
        <taxon>Embryophyta</taxon>
        <taxon>Tracheophyta</taxon>
        <taxon>Spermatophyta</taxon>
        <taxon>Magnoliopsida</taxon>
        <taxon>eudicotyledons</taxon>
        <taxon>Gunneridae</taxon>
        <taxon>Pentapetalae</taxon>
        <taxon>rosids</taxon>
        <taxon>fabids</taxon>
        <taxon>Fagales</taxon>
        <taxon>Fagaceae</taxon>
        <taxon>Lithocarpus</taxon>
    </lineage>
</organism>
<proteinExistence type="predicted"/>
<comment type="caution">
    <text evidence="2">The sequence shown here is derived from an EMBL/GenBank/DDBJ whole genome shotgun (WGS) entry which is preliminary data.</text>
</comment>
<evidence type="ECO:0000313" key="2">
    <source>
        <dbReference type="EMBL" id="KAK9990982.1"/>
    </source>
</evidence>
<name>A0AAW2C069_9ROSI</name>
<gene>
    <name evidence="2" type="ORF">SO802_025967</name>
</gene>
<keyword evidence="3" id="KW-1185">Reference proteome</keyword>
<dbReference type="EMBL" id="JAZDWU010000009">
    <property type="protein sequence ID" value="KAK9990982.1"/>
    <property type="molecule type" value="Genomic_DNA"/>
</dbReference>
<accession>A0AAW2C069</accession>
<evidence type="ECO:0000313" key="3">
    <source>
        <dbReference type="Proteomes" id="UP001459277"/>
    </source>
</evidence>